<evidence type="ECO:0000256" key="9">
    <source>
        <dbReference type="RuleBase" id="RU003357"/>
    </source>
</evidence>
<evidence type="ECO:0000256" key="3">
    <source>
        <dbReference type="ARBA" id="ARBA00022452"/>
    </source>
</evidence>
<dbReference type="AlphaFoldDB" id="A0A251X603"/>
<dbReference type="InterPro" id="IPR012910">
    <property type="entry name" value="Plug_dom"/>
</dbReference>
<evidence type="ECO:0000259" key="11">
    <source>
        <dbReference type="Pfam" id="PF07715"/>
    </source>
</evidence>
<comment type="similarity">
    <text evidence="8 9">Belongs to the TonB-dependent receptor family.</text>
</comment>
<dbReference type="PANTHER" id="PTHR30069">
    <property type="entry name" value="TONB-DEPENDENT OUTER MEMBRANE RECEPTOR"/>
    <property type="match status" value="1"/>
</dbReference>
<keyword evidence="4 8" id="KW-0812">Transmembrane</keyword>
<dbReference type="Pfam" id="PF00593">
    <property type="entry name" value="TonB_dep_Rec_b-barrel"/>
    <property type="match status" value="1"/>
</dbReference>
<dbReference type="EMBL" id="MSLT01000019">
    <property type="protein sequence ID" value="OUD12940.1"/>
    <property type="molecule type" value="Genomic_DNA"/>
</dbReference>
<protein>
    <recommendedName>
        <fullName evidence="14">TonB-dependent receptor</fullName>
    </recommendedName>
</protein>
<sequence length="635" mass="71393">MALTIEQLMQIEIAAVSKVNEDLHTAPGVASVISREEMNRFGGHSLYEILERVAGVYMGGSILYPRNNAVIRGDQVNGLDRRVLVLLNGRPFRDALNGGINYTLYNAFPVAAIERLEIIRGPGSVLYGTNAYSGVINIITRNTLSNECADQELEIGVSGGSFGHHAVNGHFTRLNEDYYLALGLGYVDEDGWDFNAIDLQGQMDSRKMGRRDLGLSLNAGYSDFEFNLALLKSTQNYIGTSMLWTPPTETSVTRLLGDLGYHLDLSPERKLNFNLTYNLNNMFSESPIPSSLSLSSKTHSVLLEGNQHWQTEKFTWLLGASLEYAWSGKIRSWTQAGDVLGRQPSYHDTIALFYTQFDYTFDRTRLTIGGQMVKNPKQNWYFVPRLGLSHEITPNFSAKLLYSEAYRAATQVERNAQLPALQGTPDLAPEKVGTFDAQLFYHQDQGQISLTYFRSQQEDLITRGLLPGESRRRHFNLGSLTLHGIELEGKFSPEERWFITSSLTYQTNKDGHGVKNYTLAPNWLFKYGVSYVFPSNLSLGLFHQYVSQMPGIEQRNPKAIQYNPEPSAYHLLSLNIDLPLGKRFGLSDDQDFVLNAYIYNLLDAEIYTPEINREDMSSVPAKSGRAAYAGFGMRF</sequence>
<evidence type="ECO:0000256" key="2">
    <source>
        <dbReference type="ARBA" id="ARBA00022448"/>
    </source>
</evidence>
<keyword evidence="2 8" id="KW-0813">Transport</keyword>
<evidence type="ECO:0008006" key="14">
    <source>
        <dbReference type="Google" id="ProtNLM"/>
    </source>
</evidence>
<comment type="caution">
    <text evidence="12">The sequence shown here is derived from an EMBL/GenBank/DDBJ whole genome shotgun (WGS) entry which is preliminary data.</text>
</comment>
<gene>
    <name evidence="12" type="ORF">TPSD3_12435</name>
</gene>
<dbReference type="Gene3D" id="2.40.170.20">
    <property type="entry name" value="TonB-dependent receptor, beta-barrel domain"/>
    <property type="match status" value="1"/>
</dbReference>
<evidence type="ECO:0000256" key="1">
    <source>
        <dbReference type="ARBA" id="ARBA00004571"/>
    </source>
</evidence>
<keyword evidence="5 9" id="KW-0798">TonB box</keyword>
<proteinExistence type="inferred from homology"/>
<evidence type="ECO:0000256" key="4">
    <source>
        <dbReference type="ARBA" id="ARBA00022692"/>
    </source>
</evidence>
<evidence type="ECO:0000256" key="7">
    <source>
        <dbReference type="ARBA" id="ARBA00023237"/>
    </source>
</evidence>
<accession>A0A251X603</accession>
<dbReference type="PROSITE" id="PS52016">
    <property type="entry name" value="TONB_DEPENDENT_REC_3"/>
    <property type="match status" value="1"/>
</dbReference>
<dbReference type="Pfam" id="PF07715">
    <property type="entry name" value="Plug"/>
    <property type="match status" value="1"/>
</dbReference>
<organism evidence="12 13">
    <name type="scientific">Thioflexithrix psekupsensis</name>
    <dbReference type="NCBI Taxonomy" id="1570016"/>
    <lineage>
        <taxon>Bacteria</taxon>
        <taxon>Pseudomonadati</taxon>
        <taxon>Pseudomonadota</taxon>
        <taxon>Gammaproteobacteria</taxon>
        <taxon>Thiotrichales</taxon>
        <taxon>Thioflexithrix</taxon>
    </lineage>
</organism>
<feature type="domain" description="TonB-dependent receptor-like beta-barrel" evidence="10">
    <location>
        <begin position="216"/>
        <end position="601"/>
    </location>
</feature>
<dbReference type="InterPro" id="IPR036942">
    <property type="entry name" value="Beta-barrel_TonB_sf"/>
</dbReference>
<keyword evidence="6 8" id="KW-0472">Membrane</keyword>
<feature type="domain" description="TonB-dependent receptor plug" evidence="11">
    <location>
        <begin position="24"/>
        <end position="135"/>
    </location>
</feature>
<dbReference type="GO" id="GO:0015344">
    <property type="term" value="F:siderophore uptake transmembrane transporter activity"/>
    <property type="evidence" value="ECO:0007669"/>
    <property type="project" value="TreeGrafter"/>
</dbReference>
<evidence type="ECO:0000259" key="10">
    <source>
        <dbReference type="Pfam" id="PF00593"/>
    </source>
</evidence>
<comment type="subcellular location">
    <subcellularLocation>
        <location evidence="1 8">Cell outer membrane</location>
        <topology evidence="1 8">Multi-pass membrane protein</topology>
    </subcellularLocation>
</comment>
<dbReference type="InterPro" id="IPR037066">
    <property type="entry name" value="Plug_dom_sf"/>
</dbReference>
<keyword evidence="13" id="KW-1185">Reference proteome</keyword>
<keyword evidence="7 8" id="KW-0998">Cell outer membrane</keyword>
<dbReference type="Proteomes" id="UP000194798">
    <property type="component" value="Unassembled WGS sequence"/>
</dbReference>
<dbReference type="InterPro" id="IPR039426">
    <property type="entry name" value="TonB-dep_rcpt-like"/>
</dbReference>
<keyword evidence="3 8" id="KW-1134">Transmembrane beta strand</keyword>
<evidence type="ECO:0000313" key="13">
    <source>
        <dbReference type="Proteomes" id="UP000194798"/>
    </source>
</evidence>
<evidence type="ECO:0000256" key="6">
    <source>
        <dbReference type="ARBA" id="ARBA00023136"/>
    </source>
</evidence>
<dbReference type="SUPFAM" id="SSF56935">
    <property type="entry name" value="Porins"/>
    <property type="match status" value="1"/>
</dbReference>
<evidence type="ECO:0000256" key="5">
    <source>
        <dbReference type="ARBA" id="ARBA00023077"/>
    </source>
</evidence>
<dbReference type="GO" id="GO:0009279">
    <property type="term" value="C:cell outer membrane"/>
    <property type="evidence" value="ECO:0007669"/>
    <property type="project" value="UniProtKB-SubCell"/>
</dbReference>
<name>A0A251X603_9GAMM</name>
<evidence type="ECO:0000256" key="8">
    <source>
        <dbReference type="PROSITE-ProRule" id="PRU01360"/>
    </source>
</evidence>
<dbReference type="InterPro" id="IPR000531">
    <property type="entry name" value="Beta-barrel_TonB"/>
</dbReference>
<dbReference type="PANTHER" id="PTHR30069:SF50">
    <property type="entry name" value="TONB-DEPENDENT RECEPTOR HI_1217-RELATED"/>
    <property type="match status" value="1"/>
</dbReference>
<dbReference type="Gene3D" id="2.170.130.10">
    <property type="entry name" value="TonB-dependent receptor, plug domain"/>
    <property type="match status" value="1"/>
</dbReference>
<reference evidence="12 13" key="1">
    <citation type="submission" date="2016-12" db="EMBL/GenBank/DDBJ databases">
        <title>Thioflexothrix psekupsii D3 genome sequencing and assembly.</title>
        <authorList>
            <person name="Fomenkov A."/>
            <person name="Vincze T."/>
            <person name="Grabovich M."/>
            <person name="Anton B.P."/>
            <person name="Dubinina G."/>
            <person name="Orlova M."/>
            <person name="Belousova E."/>
            <person name="Roberts R.J."/>
        </authorList>
    </citation>
    <scope>NUCLEOTIDE SEQUENCE [LARGE SCALE GENOMIC DNA]</scope>
    <source>
        <strain evidence="12">D3</strain>
    </source>
</reference>
<evidence type="ECO:0000313" key="12">
    <source>
        <dbReference type="EMBL" id="OUD12940.1"/>
    </source>
</evidence>
<dbReference type="GO" id="GO:0044718">
    <property type="term" value="P:siderophore transmembrane transport"/>
    <property type="evidence" value="ECO:0007669"/>
    <property type="project" value="TreeGrafter"/>
</dbReference>